<proteinExistence type="predicted"/>
<dbReference type="PRINTS" id="PR00111">
    <property type="entry name" value="ABHYDROLASE"/>
</dbReference>
<dbReference type="GO" id="GO:0016020">
    <property type="term" value="C:membrane"/>
    <property type="evidence" value="ECO:0007669"/>
    <property type="project" value="TreeGrafter"/>
</dbReference>
<dbReference type="InterPro" id="IPR029058">
    <property type="entry name" value="AB_hydrolase_fold"/>
</dbReference>
<name>A0A1E7M106_9ACTN</name>
<evidence type="ECO:0000259" key="1">
    <source>
        <dbReference type="Pfam" id="PF12697"/>
    </source>
</evidence>
<keyword evidence="3" id="KW-1185">Reference proteome</keyword>
<accession>A0A1E7M106</accession>
<dbReference type="SUPFAM" id="SSF53474">
    <property type="entry name" value="alpha/beta-Hydrolases"/>
    <property type="match status" value="1"/>
</dbReference>
<organism evidence="2 3">
    <name type="scientific">Streptomyces nanshensis</name>
    <dbReference type="NCBI Taxonomy" id="518642"/>
    <lineage>
        <taxon>Bacteria</taxon>
        <taxon>Bacillati</taxon>
        <taxon>Actinomycetota</taxon>
        <taxon>Actinomycetes</taxon>
        <taxon>Kitasatosporales</taxon>
        <taxon>Streptomycetaceae</taxon>
        <taxon>Streptomyces</taxon>
    </lineage>
</organism>
<evidence type="ECO:0000313" key="3">
    <source>
        <dbReference type="Proteomes" id="UP000175971"/>
    </source>
</evidence>
<gene>
    <name evidence="2" type="ORF">AN221_04200</name>
</gene>
<dbReference type="GO" id="GO:0016787">
    <property type="term" value="F:hydrolase activity"/>
    <property type="evidence" value="ECO:0007669"/>
    <property type="project" value="UniProtKB-KW"/>
</dbReference>
<reference evidence="2 3" key="1">
    <citation type="journal article" date="2016" name="Front. Microbiol.">
        <title>Comparative Genomics Analysis of Streptomyces Species Reveals Their Adaptation to the Marine Environment and Their Diversity at the Genomic Level.</title>
        <authorList>
            <person name="Tian X."/>
            <person name="Zhang Z."/>
            <person name="Yang T."/>
            <person name="Chen M."/>
            <person name="Li J."/>
            <person name="Chen F."/>
            <person name="Yang J."/>
            <person name="Li W."/>
            <person name="Zhang B."/>
            <person name="Zhang Z."/>
            <person name="Wu J."/>
            <person name="Zhang C."/>
            <person name="Long L."/>
            <person name="Xiao J."/>
        </authorList>
    </citation>
    <scope>NUCLEOTIDE SEQUENCE [LARGE SCALE GENOMIC DNA]</scope>
    <source>
        <strain evidence="2 3">SCSIO M10372</strain>
    </source>
</reference>
<dbReference type="EMBL" id="LJGZ01000005">
    <property type="protein sequence ID" value="OEV22117.1"/>
    <property type="molecule type" value="Genomic_DNA"/>
</dbReference>
<evidence type="ECO:0000313" key="2">
    <source>
        <dbReference type="EMBL" id="OEV22117.1"/>
    </source>
</evidence>
<protein>
    <submittedName>
        <fullName evidence="2">Alpha/beta hydrolase</fullName>
    </submittedName>
</protein>
<dbReference type="InterPro" id="IPR000073">
    <property type="entry name" value="AB_hydrolase_1"/>
</dbReference>
<dbReference type="PATRIC" id="fig|518642.7.peg.6275"/>
<dbReference type="OrthoDB" id="9796770at2"/>
<comment type="caution">
    <text evidence="2">The sequence shown here is derived from an EMBL/GenBank/DDBJ whole genome shotgun (WGS) entry which is preliminary data.</text>
</comment>
<dbReference type="PANTHER" id="PTHR43798:SF33">
    <property type="entry name" value="HYDROLASE, PUTATIVE (AFU_ORTHOLOGUE AFUA_2G14860)-RELATED"/>
    <property type="match status" value="1"/>
</dbReference>
<dbReference type="PANTHER" id="PTHR43798">
    <property type="entry name" value="MONOACYLGLYCEROL LIPASE"/>
    <property type="match status" value="1"/>
</dbReference>
<feature type="domain" description="AB hydrolase-1" evidence="1">
    <location>
        <begin position="25"/>
        <end position="233"/>
    </location>
</feature>
<dbReference type="AlphaFoldDB" id="A0A1E7M106"/>
<dbReference type="InterPro" id="IPR050266">
    <property type="entry name" value="AB_hydrolase_sf"/>
</dbReference>
<sequence length="264" mass="27903">MRDFIYHGSDGCQLQATALGQGPGVVLLHGGGPDRYSLLPLARLLADDFSVVLPDVRGYGRSVCTDPDRHHWAQYADDVEALLHHLGWNRVVVGGTGLGGTITLRAAAAFPDGIRAAVVISMEDIEDDAAKEVESAMLDAFATRVKEYGIDAAWEPILPMLAPVIGALVRDAIPRSCPASIAAACAIGRDRAFTQVTDLASITVPTLVIAGADARHPAALAAEAARILPHGDLADICLPADLETATDLAEALEPTIRDFLIKHH</sequence>
<dbReference type="RefSeq" id="WP_070199819.1">
    <property type="nucleotide sequence ID" value="NZ_LJGZ01000005.1"/>
</dbReference>
<keyword evidence="2" id="KW-0378">Hydrolase</keyword>
<dbReference type="Gene3D" id="3.40.50.1820">
    <property type="entry name" value="alpha/beta hydrolase"/>
    <property type="match status" value="1"/>
</dbReference>
<dbReference type="Proteomes" id="UP000175971">
    <property type="component" value="Unassembled WGS sequence"/>
</dbReference>
<dbReference type="Pfam" id="PF12697">
    <property type="entry name" value="Abhydrolase_6"/>
    <property type="match status" value="1"/>
</dbReference>